<reference evidence="1" key="1">
    <citation type="submission" date="2022-12" db="EMBL/GenBank/DDBJ databases">
        <authorList>
            <person name="Webb A."/>
        </authorList>
    </citation>
    <scope>NUCLEOTIDE SEQUENCE</scope>
    <source>
        <strain evidence="1">Hp1</strain>
    </source>
</reference>
<dbReference type="AlphaFoldDB" id="A0AAV0UHH6"/>
<dbReference type="EMBL" id="CANTFL010001283">
    <property type="protein sequence ID" value="CAI5735623.1"/>
    <property type="molecule type" value="Genomic_DNA"/>
</dbReference>
<organism evidence="1 2">
    <name type="scientific">Hyaloperonospora brassicae</name>
    <name type="common">Brassica downy mildew</name>
    <name type="synonym">Peronospora brassicae</name>
    <dbReference type="NCBI Taxonomy" id="162125"/>
    <lineage>
        <taxon>Eukaryota</taxon>
        <taxon>Sar</taxon>
        <taxon>Stramenopiles</taxon>
        <taxon>Oomycota</taxon>
        <taxon>Peronosporomycetes</taxon>
        <taxon>Peronosporales</taxon>
        <taxon>Peronosporaceae</taxon>
        <taxon>Hyaloperonospora</taxon>
    </lineage>
</organism>
<gene>
    <name evidence="1" type="ORF">HBR001_LOCUS6549</name>
</gene>
<proteinExistence type="predicted"/>
<keyword evidence="2" id="KW-1185">Reference proteome</keyword>
<sequence length="196" mass="22183">MPPHTESPKPLELTALVPSTGGNDDYRSTDAWIAKVFKRRRWRTVAKSRKDSRVQRKGLSGVDDDEEQSYRDELAKYIAEATAYLAEELPNEVDTDALHNGYRPKSPCGTVLDCNAAKGNEYVKPPVDIPRTYRTQDLQGGVLVGGQYVLFTNWAFKHLLRRRRCLAPYPEHEYEMLSACGENTSKGVYFGQVVEL</sequence>
<evidence type="ECO:0000313" key="1">
    <source>
        <dbReference type="EMBL" id="CAI5735623.1"/>
    </source>
</evidence>
<dbReference type="Proteomes" id="UP001162031">
    <property type="component" value="Unassembled WGS sequence"/>
</dbReference>
<evidence type="ECO:0000313" key="2">
    <source>
        <dbReference type="Proteomes" id="UP001162031"/>
    </source>
</evidence>
<protein>
    <submittedName>
        <fullName evidence="1">Uncharacterized protein</fullName>
    </submittedName>
</protein>
<accession>A0AAV0UHH6</accession>
<comment type="caution">
    <text evidence="1">The sequence shown here is derived from an EMBL/GenBank/DDBJ whole genome shotgun (WGS) entry which is preliminary data.</text>
</comment>
<name>A0AAV0UHH6_HYABA</name>